<dbReference type="SUPFAM" id="SSF56601">
    <property type="entry name" value="beta-lactamase/transpeptidase-like"/>
    <property type="match status" value="1"/>
</dbReference>
<keyword evidence="10" id="KW-0511">Multifunctional enzyme</keyword>
<dbReference type="Pfam" id="PF00912">
    <property type="entry name" value="Transgly"/>
    <property type="match status" value="1"/>
</dbReference>
<keyword evidence="4" id="KW-0645">Protease</keyword>
<dbReference type="GO" id="GO:0008955">
    <property type="term" value="F:peptidoglycan glycosyltransferase activity"/>
    <property type="evidence" value="ECO:0007669"/>
    <property type="project" value="UniProtKB-EC"/>
</dbReference>
<feature type="compositionally biased region" description="Polar residues" evidence="14">
    <location>
        <begin position="624"/>
        <end position="634"/>
    </location>
</feature>
<evidence type="ECO:0000256" key="5">
    <source>
        <dbReference type="ARBA" id="ARBA00022676"/>
    </source>
</evidence>
<gene>
    <name evidence="17" type="ORF">Rai3103_05790</name>
</gene>
<organism evidence="17 18">
    <name type="scientific">Raineyella fluvialis</name>
    <dbReference type="NCBI Taxonomy" id="2662261"/>
    <lineage>
        <taxon>Bacteria</taxon>
        <taxon>Bacillati</taxon>
        <taxon>Actinomycetota</taxon>
        <taxon>Actinomycetes</taxon>
        <taxon>Propionibacteriales</taxon>
        <taxon>Propionibacteriaceae</taxon>
        <taxon>Raineyella</taxon>
    </lineage>
</organism>
<keyword evidence="11" id="KW-0961">Cell wall biogenesis/degradation</keyword>
<dbReference type="InterPro" id="IPR001264">
    <property type="entry name" value="Glyco_trans_51"/>
</dbReference>
<evidence type="ECO:0000256" key="1">
    <source>
        <dbReference type="ARBA" id="ARBA00007090"/>
    </source>
</evidence>
<dbReference type="EMBL" id="CP045725">
    <property type="protein sequence ID" value="QGF23256.1"/>
    <property type="molecule type" value="Genomic_DNA"/>
</dbReference>
<evidence type="ECO:0000256" key="8">
    <source>
        <dbReference type="ARBA" id="ARBA00022960"/>
    </source>
</evidence>
<name>A0A5Q2FG39_9ACTN</name>
<evidence type="ECO:0000256" key="11">
    <source>
        <dbReference type="ARBA" id="ARBA00023316"/>
    </source>
</evidence>
<dbReference type="GO" id="GO:0071555">
    <property type="term" value="P:cell wall organization"/>
    <property type="evidence" value="ECO:0007669"/>
    <property type="project" value="UniProtKB-KW"/>
</dbReference>
<evidence type="ECO:0000256" key="7">
    <source>
        <dbReference type="ARBA" id="ARBA00022801"/>
    </source>
</evidence>
<feature type="domain" description="Penicillin-binding protein transpeptidase" evidence="15">
    <location>
        <begin position="336"/>
        <end position="581"/>
    </location>
</feature>
<evidence type="ECO:0000259" key="16">
    <source>
        <dbReference type="Pfam" id="PF00912"/>
    </source>
</evidence>
<dbReference type="Proteomes" id="UP000386847">
    <property type="component" value="Chromosome"/>
</dbReference>
<keyword evidence="9" id="KW-0573">Peptidoglycan synthesis</keyword>
<dbReference type="InterPro" id="IPR023346">
    <property type="entry name" value="Lysozyme-like_dom_sf"/>
</dbReference>
<protein>
    <submittedName>
        <fullName evidence="17">Penicillin-binding protein</fullName>
    </submittedName>
</protein>
<dbReference type="GO" id="GO:0008360">
    <property type="term" value="P:regulation of cell shape"/>
    <property type="evidence" value="ECO:0007669"/>
    <property type="project" value="UniProtKB-KW"/>
</dbReference>
<evidence type="ECO:0000256" key="14">
    <source>
        <dbReference type="SAM" id="MobiDB-lite"/>
    </source>
</evidence>
<comment type="similarity">
    <text evidence="1">In the C-terminal section; belongs to the transpeptidase family.</text>
</comment>
<dbReference type="SUPFAM" id="SSF53955">
    <property type="entry name" value="Lysozyme-like"/>
    <property type="match status" value="1"/>
</dbReference>
<dbReference type="InterPro" id="IPR050396">
    <property type="entry name" value="Glycosyltr_51/Transpeptidase"/>
</dbReference>
<keyword evidence="5" id="KW-0328">Glycosyltransferase</keyword>
<dbReference type="InterPro" id="IPR001460">
    <property type="entry name" value="PCN-bd_Tpept"/>
</dbReference>
<sequence>MALWQKILTILVAGVLAVVLVGGVAFAGLYTTTKVPDPNADFQTNTTYLYYDDGSTQMSDLAVQNRTSLPYDQIPKAMKDAQVAAEDRSFWTNPGISPLGMVRAMVAIASGKDVQGGSTITQQYIKLMYLTPQKTISRKLKEVILALKLSNRLSKEDILRNYLNTVYFGRGAYGVQAASQAWFGIDAKDLSVGQAAILASVVQNPSILDPKVDPDNMGRLQARYKYVLSGMLDAQSITQAQYDQFSAKMPDLPTVKANPRYQGPKGFLVNTAEQELASLGFTDAQINGGGLRVTTTFDQKAQAAAEKAAQANEGQANAAAKSRGTSAGAAHAAIASVDTSNGELIALYGGDDFVKNSRNWASTARMTGSTFKAFGLVAGLRDGFTLDSTFQGNTFTPKGENETVRNEFNQQYGPVSLRTATAQSINTAFVDMVSQMDHGPQKVIQAANDAGAPKAGAWDAYNRIVLGFAEVNPVNMANSYATFANSGKQNQVHVIREVKDKDGNVLYKAASANKQTIDQNVAALTTSALQSVVNEGTGATAANLGRPVAGKTGTAGVGNQIAAAWFVAYTKQISTAVMYVAGDDGSGDLDPYRQPGTQTFFGAGFPALTWLQYMQVATQGQDVQNFDTPTNTAPKRTATPAPQVTQSQAPATQAPTTQAPSRAPSQAASTQPPSSAPSNQSSKQPQPSASTSTGTGGSTGTGTSGTGNGKGQTTTGG</sequence>
<evidence type="ECO:0000313" key="17">
    <source>
        <dbReference type="EMBL" id="QGF23256.1"/>
    </source>
</evidence>
<evidence type="ECO:0000256" key="3">
    <source>
        <dbReference type="ARBA" id="ARBA00022645"/>
    </source>
</evidence>
<feature type="compositionally biased region" description="Gly residues" evidence="14">
    <location>
        <begin position="694"/>
        <end position="717"/>
    </location>
</feature>
<keyword evidence="8" id="KW-0133">Cell shape</keyword>
<dbReference type="PANTHER" id="PTHR32282">
    <property type="entry name" value="BINDING PROTEIN TRANSPEPTIDASE, PUTATIVE-RELATED"/>
    <property type="match status" value="1"/>
</dbReference>
<evidence type="ECO:0000256" key="2">
    <source>
        <dbReference type="ARBA" id="ARBA00007739"/>
    </source>
</evidence>
<evidence type="ECO:0000259" key="15">
    <source>
        <dbReference type="Pfam" id="PF00905"/>
    </source>
</evidence>
<dbReference type="AlphaFoldDB" id="A0A5Q2FG39"/>
<evidence type="ECO:0000256" key="6">
    <source>
        <dbReference type="ARBA" id="ARBA00022679"/>
    </source>
</evidence>
<reference evidence="17 18" key="1">
    <citation type="submission" date="2019-10" db="EMBL/GenBank/DDBJ databases">
        <title>Genomic analysis of Raineyella sp. CBA3103.</title>
        <authorList>
            <person name="Roh S.W."/>
        </authorList>
    </citation>
    <scope>NUCLEOTIDE SEQUENCE [LARGE SCALE GENOMIC DNA]</scope>
    <source>
        <strain evidence="17 18">CBA3103</strain>
    </source>
</reference>
<dbReference type="GO" id="GO:0009002">
    <property type="term" value="F:serine-type D-Ala-D-Ala carboxypeptidase activity"/>
    <property type="evidence" value="ECO:0007669"/>
    <property type="project" value="UniProtKB-EC"/>
</dbReference>
<proteinExistence type="inferred from homology"/>
<dbReference type="Gene3D" id="1.10.3810.10">
    <property type="entry name" value="Biosynthetic peptidoglycan transglycosylase-like"/>
    <property type="match status" value="1"/>
</dbReference>
<dbReference type="GO" id="GO:0006508">
    <property type="term" value="P:proteolysis"/>
    <property type="evidence" value="ECO:0007669"/>
    <property type="project" value="UniProtKB-KW"/>
</dbReference>
<comment type="catalytic activity">
    <reaction evidence="12">
        <text>Preferential cleavage: (Ac)2-L-Lys-D-Ala-|-D-Ala. Also transpeptidation of peptidyl-alanyl moieties that are N-acyl substituents of D-alanine.</text>
        <dbReference type="EC" id="3.4.16.4"/>
    </reaction>
</comment>
<keyword evidence="3" id="KW-0121">Carboxypeptidase</keyword>
<feature type="region of interest" description="Disordered" evidence="14">
    <location>
        <begin position="624"/>
        <end position="717"/>
    </location>
</feature>
<dbReference type="PANTHER" id="PTHR32282:SF34">
    <property type="entry name" value="PENICILLIN-BINDING PROTEIN 1A"/>
    <property type="match status" value="1"/>
</dbReference>
<dbReference type="GO" id="GO:0030288">
    <property type="term" value="C:outer membrane-bounded periplasmic space"/>
    <property type="evidence" value="ECO:0007669"/>
    <property type="project" value="TreeGrafter"/>
</dbReference>
<accession>A0A5Q2FG39</accession>
<dbReference type="InterPro" id="IPR012338">
    <property type="entry name" value="Beta-lactam/transpept-like"/>
</dbReference>
<keyword evidence="18" id="KW-1185">Reference proteome</keyword>
<dbReference type="RefSeq" id="WP_153571787.1">
    <property type="nucleotide sequence ID" value="NZ_CP045725.1"/>
</dbReference>
<evidence type="ECO:0000256" key="10">
    <source>
        <dbReference type="ARBA" id="ARBA00023268"/>
    </source>
</evidence>
<dbReference type="Pfam" id="PF00905">
    <property type="entry name" value="Transpeptidase"/>
    <property type="match status" value="1"/>
</dbReference>
<dbReference type="GO" id="GO:0008658">
    <property type="term" value="F:penicillin binding"/>
    <property type="evidence" value="ECO:0007669"/>
    <property type="project" value="InterPro"/>
</dbReference>
<dbReference type="GO" id="GO:0009252">
    <property type="term" value="P:peptidoglycan biosynthetic process"/>
    <property type="evidence" value="ECO:0007669"/>
    <property type="project" value="UniProtKB-KW"/>
</dbReference>
<dbReference type="KEGG" id="rain:Rai3103_05790"/>
<keyword evidence="6" id="KW-0808">Transferase</keyword>
<comment type="similarity">
    <text evidence="2">In the N-terminal section; belongs to the glycosyltransferase 51 family.</text>
</comment>
<evidence type="ECO:0000256" key="9">
    <source>
        <dbReference type="ARBA" id="ARBA00022984"/>
    </source>
</evidence>
<feature type="domain" description="Glycosyl transferase family 51" evidence="16">
    <location>
        <begin position="60"/>
        <end position="231"/>
    </location>
</feature>
<evidence type="ECO:0000256" key="4">
    <source>
        <dbReference type="ARBA" id="ARBA00022670"/>
    </source>
</evidence>
<comment type="catalytic activity">
    <reaction evidence="13">
        <text>[GlcNAc-(1-&gt;4)-Mur2Ac(oyl-L-Ala-gamma-D-Glu-L-Lys-D-Ala-D-Ala)](n)-di-trans,octa-cis-undecaprenyl diphosphate + beta-D-GlcNAc-(1-&gt;4)-Mur2Ac(oyl-L-Ala-gamma-D-Glu-L-Lys-D-Ala-D-Ala)-di-trans,octa-cis-undecaprenyl diphosphate = [GlcNAc-(1-&gt;4)-Mur2Ac(oyl-L-Ala-gamma-D-Glu-L-Lys-D-Ala-D-Ala)](n+1)-di-trans,octa-cis-undecaprenyl diphosphate + di-trans,octa-cis-undecaprenyl diphosphate + H(+)</text>
        <dbReference type="Rhea" id="RHEA:23708"/>
        <dbReference type="Rhea" id="RHEA-COMP:9602"/>
        <dbReference type="Rhea" id="RHEA-COMP:9603"/>
        <dbReference type="ChEBI" id="CHEBI:15378"/>
        <dbReference type="ChEBI" id="CHEBI:58405"/>
        <dbReference type="ChEBI" id="CHEBI:60033"/>
        <dbReference type="ChEBI" id="CHEBI:78435"/>
        <dbReference type="EC" id="2.4.99.28"/>
    </reaction>
</comment>
<keyword evidence="7" id="KW-0378">Hydrolase</keyword>
<evidence type="ECO:0000313" key="18">
    <source>
        <dbReference type="Proteomes" id="UP000386847"/>
    </source>
</evidence>
<dbReference type="FunFam" id="1.10.3810.10:FF:000001">
    <property type="entry name" value="Penicillin-binding protein 1A"/>
    <property type="match status" value="1"/>
</dbReference>
<dbReference type="Gene3D" id="3.40.710.10">
    <property type="entry name" value="DD-peptidase/beta-lactamase superfamily"/>
    <property type="match status" value="1"/>
</dbReference>
<dbReference type="InterPro" id="IPR036950">
    <property type="entry name" value="PBP_transglycosylase"/>
</dbReference>
<evidence type="ECO:0000256" key="13">
    <source>
        <dbReference type="ARBA" id="ARBA00049902"/>
    </source>
</evidence>
<evidence type="ECO:0000256" key="12">
    <source>
        <dbReference type="ARBA" id="ARBA00034000"/>
    </source>
</evidence>
<feature type="compositionally biased region" description="Low complexity" evidence="14">
    <location>
        <begin position="637"/>
        <end position="693"/>
    </location>
</feature>